<reference evidence="1" key="1">
    <citation type="submission" date="2015-12" db="EMBL/GenBank/DDBJ databases">
        <authorList>
            <person name="Bansal K."/>
            <person name="Midha S."/>
            <person name="Patil P.B."/>
        </authorList>
    </citation>
    <scope>NUCLEOTIDE SEQUENCE</scope>
    <source>
        <strain evidence="1">LMG867</strain>
    </source>
</reference>
<protein>
    <recommendedName>
        <fullName evidence="3">Phage-related protein</fullName>
    </recommendedName>
</protein>
<sequence>MRERPILFNGAMVRAILSGAKSQTRRAVRPQPSIDASGNFCWNGINFGQDTAGRPLSKTLASQLPCSRTGRVHCPFGKIGDRLWVRETWQQVHPLQVAAGRYSHEGRAGIPGPPPVSYRTIYRADGEFRPIYMLGGEPWPYRSLTPFERNGMQSFVDDPWWNPSIHMPRWACRLVLEITDVRVERLQAISAADAEAEGLRKFPFEESHAWAWRDDDRCGHASPTGAFRSLWTSTGGDWAANPWVWVISFRRLP</sequence>
<gene>
    <name evidence="1" type="ORF">Xseb_04105</name>
</gene>
<evidence type="ECO:0000313" key="2">
    <source>
        <dbReference type="Proteomes" id="UP000825388"/>
    </source>
</evidence>
<dbReference type="AlphaFoldDB" id="A0AAW4RHY9"/>
<proteinExistence type="predicted"/>
<dbReference type="RefSeq" id="WP_089112162.1">
    <property type="nucleotide sequence ID" value="NZ_LOKL01000002.1"/>
</dbReference>
<name>A0AAW4RHY9_XANCI</name>
<evidence type="ECO:0008006" key="3">
    <source>
        <dbReference type="Google" id="ProtNLM"/>
    </source>
</evidence>
<accession>A0AAW4RHY9</accession>
<organism evidence="1 2">
    <name type="scientific">Xanthomonas citri pv. sesbaniae</name>
    <dbReference type="NCBI Taxonomy" id="473425"/>
    <lineage>
        <taxon>Bacteria</taxon>
        <taxon>Pseudomonadati</taxon>
        <taxon>Pseudomonadota</taxon>
        <taxon>Gammaproteobacteria</taxon>
        <taxon>Lysobacterales</taxon>
        <taxon>Lysobacteraceae</taxon>
        <taxon>Xanthomonas</taxon>
    </lineage>
</organism>
<comment type="caution">
    <text evidence="1">The sequence shown here is derived from an EMBL/GenBank/DDBJ whole genome shotgun (WGS) entry which is preliminary data.</text>
</comment>
<evidence type="ECO:0000313" key="1">
    <source>
        <dbReference type="EMBL" id="MBZ3922872.1"/>
    </source>
</evidence>
<dbReference type="EMBL" id="LOKL01000002">
    <property type="protein sequence ID" value="MBZ3922872.1"/>
    <property type="molecule type" value="Genomic_DNA"/>
</dbReference>
<dbReference type="Proteomes" id="UP000825388">
    <property type="component" value="Unassembled WGS sequence"/>
</dbReference>